<organism evidence="16 17">
    <name type="scientific">Hebeloma cylindrosporum</name>
    <dbReference type="NCBI Taxonomy" id="76867"/>
    <lineage>
        <taxon>Eukaryota</taxon>
        <taxon>Fungi</taxon>
        <taxon>Dikarya</taxon>
        <taxon>Basidiomycota</taxon>
        <taxon>Agaricomycotina</taxon>
        <taxon>Agaricomycetes</taxon>
        <taxon>Agaricomycetidae</taxon>
        <taxon>Agaricales</taxon>
        <taxon>Agaricineae</taxon>
        <taxon>Hymenogastraceae</taxon>
        <taxon>Hebeloma</taxon>
    </lineage>
</organism>
<gene>
    <name evidence="16" type="ORF">M413DRAFT_439648</name>
</gene>
<keyword evidence="7 13" id="KW-0479">Metal-binding</keyword>
<dbReference type="Pfam" id="PF00067">
    <property type="entry name" value="p450"/>
    <property type="match status" value="2"/>
</dbReference>
<proteinExistence type="inferred from homology"/>
<comment type="cofactor">
    <cofactor evidence="1 13">
        <name>heme</name>
        <dbReference type="ChEBI" id="CHEBI:30413"/>
    </cofactor>
</comment>
<evidence type="ECO:0000256" key="9">
    <source>
        <dbReference type="ARBA" id="ARBA00023002"/>
    </source>
</evidence>
<dbReference type="GO" id="GO:0016020">
    <property type="term" value="C:membrane"/>
    <property type="evidence" value="ECO:0007669"/>
    <property type="project" value="UniProtKB-SubCell"/>
</dbReference>
<comment type="subcellular location">
    <subcellularLocation>
        <location evidence="2">Membrane</location>
    </subcellularLocation>
</comment>
<keyword evidence="6 15" id="KW-0812">Transmembrane</keyword>
<dbReference type="PANTHER" id="PTHR24305:SF166">
    <property type="entry name" value="CYTOCHROME P450 12A4, MITOCHONDRIAL-RELATED"/>
    <property type="match status" value="1"/>
</dbReference>
<dbReference type="Gene3D" id="1.10.630.10">
    <property type="entry name" value="Cytochrome P450"/>
    <property type="match status" value="1"/>
</dbReference>
<evidence type="ECO:0000256" key="6">
    <source>
        <dbReference type="ARBA" id="ARBA00022692"/>
    </source>
</evidence>
<dbReference type="PRINTS" id="PR00463">
    <property type="entry name" value="EP450I"/>
</dbReference>
<dbReference type="InterPro" id="IPR050121">
    <property type="entry name" value="Cytochrome_P450_monoxygenase"/>
</dbReference>
<dbReference type="Proteomes" id="UP000053424">
    <property type="component" value="Unassembled WGS sequence"/>
</dbReference>
<evidence type="ECO:0000256" key="2">
    <source>
        <dbReference type="ARBA" id="ARBA00004370"/>
    </source>
</evidence>
<accession>A0A0C2YDT4</accession>
<evidence type="ECO:0000313" key="17">
    <source>
        <dbReference type="Proteomes" id="UP000053424"/>
    </source>
</evidence>
<dbReference type="EMBL" id="KN831769">
    <property type="protein sequence ID" value="KIM47953.1"/>
    <property type="molecule type" value="Genomic_DNA"/>
</dbReference>
<keyword evidence="17" id="KW-1185">Reference proteome</keyword>
<evidence type="ECO:0000256" key="1">
    <source>
        <dbReference type="ARBA" id="ARBA00001971"/>
    </source>
</evidence>
<evidence type="ECO:0000256" key="14">
    <source>
        <dbReference type="RuleBase" id="RU000461"/>
    </source>
</evidence>
<keyword evidence="11 14" id="KW-0503">Monooxygenase</keyword>
<evidence type="ECO:0000256" key="13">
    <source>
        <dbReference type="PIRSR" id="PIRSR602401-1"/>
    </source>
</evidence>
<reference evidence="16 17" key="1">
    <citation type="submission" date="2014-04" db="EMBL/GenBank/DDBJ databases">
        <authorList>
            <consortium name="DOE Joint Genome Institute"/>
            <person name="Kuo A."/>
            <person name="Gay G."/>
            <person name="Dore J."/>
            <person name="Kohler A."/>
            <person name="Nagy L.G."/>
            <person name="Floudas D."/>
            <person name="Copeland A."/>
            <person name="Barry K.W."/>
            <person name="Cichocki N."/>
            <person name="Veneault-Fourrey C."/>
            <person name="LaButti K."/>
            <person name="Lindquist E.A."/>
            <person name="Lipzen A."/>
            <person name="Lundell T."/>
            <person name="Morin E."/>
            <person name="Murat C."/>
            <person name="Sun H."/>
            <person name="Tunlid A."/>
            <person name="Henrissat B."/>
            <person name="Grigoriev I.V."/>
            <person name="Hibbett D.S."/>
            <person name="Martin F."/>
            <person name="Nordberg H.P."/>
            <person name="Cantor M.N."/>
            <person name="Hua S.X."/>
        </authorList>
    </citation>
    <scope>NUCLEOTIDE SEQUENCE [LARGE SCALE GENOMIC DNA]</scope>
    <source>
        <strain evidence="17">h7</strain>
    </source>
</reference>
<comment type="pathway">
    <text evidence="3">Secondary metabolite biosynthesis; terpenoid biosynthesis.</text>
</comment>
<dbReference type="PANTHER" id="PTHR24305">
    <property type="entry name" value="CYTOCHROME P450"/>
    <property type="match status" value="1"/>
</dbReference>
<dbReference type="PROSITE" id="PS00086">
    <property type="entry name" value="CYTOCHROME_P450"/>
    <property type="match status" value="1"/>
</dbReference>
<reference evidence="17" key="2">
    <citation type="submission" date="2015-01" db="EMBL/GenBank/DDBJ databases">
        <title>Evolutionary Origins and Diversification of the Mycorrhizal Mutualists.</title>
        <authorList>
            <consortium name="DOE Joint Genome Institute"/>
            <consortium name="Mycorrhizal Genomics Consortium"/>
            <person name="Kohler A."/>
            <person name="Kuo A."/>
            <person name="Nagy L.G."/>
            <person name="Floudas D."/>
            <person name="Copeland A."/>
            <person name="Barry K.W."/>
            <person name="Cichocki N."/>
            <person name="Veneault-Fourrey C."/>
            <person name="LaButti K."/>
            <person name="Lindquist E.A."/>
            <person name="Lipzen A."/>
            <person name="Lundell T."/>
            <person name="Morin E."/>
            <person name="Murat C."/>
            <person name="Riley R."/>
            <person name="Ohm R."/>
            <person name="Sun H."/>
            <person name="Tunlid A."/>
            <person name="Henrissat B."/>
            <person name="Grigoriev I.V."/>
            <person name="Hibbett D.S."/>
            <person name="Martin F."/>
        </authorList>
    </citation>
    <scope>NUCLEOTIDE SEQUENCE [LARGE SCALE GENOMIC DNA]</scope>
    <source>
        <strain evidence="17">h7</strain>
    </source>
</reference>
<evidence type="ECO:0000256" key="4">
    <source>
        <dbReference type="ARBA" id="ARBA00010617"/>
    </source>
</evidence>
<evidence type="ECO:0000256" key="11">
    <source>
        <dbReference type="ARBA" id="ARBA00023033"/>
    </source>
</evidence>
<dbReference type="InterPro" id="IPR036396">
    <property type="entry name" value="Cyt_P450_sf"/>
</dbReference>
<keyword evidence="12 15" id="KW-0472">Membrane</keyword>
<feature type="binding site" description="axial binding residue" evidence="13">
    <location>
        <position position="537"/>
    </location>
    <ligand>
        <name>heme</name>
        <dbReference type="ChEBI" id="CHEBI:30413"/>
    </ligand>
    <ligandPart>
        <name>Fe</name>
        <dbReference type="ChEBI" id="CHEBI:18248"/>
    </ligandPart>
</feature>
<dbReference type="InterPro" id="IPR001128">
    <property type="entry name" value="Cyt_P450"/>
</dbReference>
<evidence type="ECO:0000256" key="10">
    <source>
        <dbReference type="ARBA" id="ARBA00023004"/>
    </source>
</evidence>
<keyword evidence="5 13" id="KW-0349">Heme</keyword>
<keyword evidence="10 13" id="KW-0408">Iron</keyword>
<dbReference type="SUPFAM" id="SSF48264">
    <property type="entry name" value="Cytochrome P450"/>
    <property type="match status" value="1"/>
</dbReference>
<evidence type="ECO:0000256" key="5">
    <source>
        <dbReference type="ARBA" id="ARBA00022617"/>
    </source>
</evidence>
<dbReference type="GO" id="GO:0020037">
    <property type="term" value="F:heme binding"/>
    <property type="evidence" value="ECO:0007669"/>
    <property type="project" value="InterPro"/>
</dbReference>
<evidence type="ECO:0008006" key="18">
    <source>
        <dbReference type="Google" id="ProtNLM"/>
    </source>
</evidence>
<name>A0A0C2YDT4_HEBCY</name>
<sequence length="598" mass="67587">MIRDLHPVAQAAFQICLTAVVTLILHVLYSLFKLLALRPLVDPLRHLPGPQGSLLQSHLQQVMNPALSVQTHQDWRTRFGQTFRFNGFGKHDYRLMSFDFRVISHVLSSSNYQKPWQTRSFLGRLIGRGIFSMEGDEHRFQRRILAPAFTVQAIKNITPVFFRKAEELHDRWKDLTCGPVSSEVEASSADPPAPGSVSESGDVIDVAHWISRASFDVIGLAGFDYDFHSLQDETEEVYGAYRRMFNIADKGLGLREILELYFPILRKIWVNDDIRTTNQSLKIIGRAGKEIVAKKKAALQDDSEENGKDILSLLIKSNLSNDPSKRLTDQELLDQCSTFLLAGSDTVSVAISWCFHFLSLHPDVQDRLRKEICSVEHDGNLSDSSTDSGFHDCTTCHPRSKMDTVWAGPCRCPPRTLWDFIEKQPYLDAVIRETLRFCPPVHATIRVAMEDDQIPISFPVTLANGDTVGKDGIQGHIKISKGTYIHVPIEGFSLSEDVWGKDALSFNPDRWAKVKEWDPTKPGVNNLMTFGYGPHSCLGYRFALAEIKIFIASLLPHFEFSHPEDVKILKFNSILTRPFVSGKWSSGTQLPLRIRQVK</sequence>
<keyword evidence="9 14" id="KW-0560">Oxidoreductase</keyword>
<protein>
    <recommendedName>
        <fullName evidence="18">Cytochrome P450</fullName>
    </recommendedName>
</protein>
<dbReference type="STRING" id="686832.A0A0C2YDT4"/>
<evidence type="ECO:0000256" key="7">
    <source>
        <dbReference type="ARBA" id="ARBA00022723"/>
    </source>
</evidence>
<dbReference type="GO" id="GO:0016705">
    <property type="term" value="F:oxidoreductase activity, acting on paired donors, with incorporation or reduction of molecular oxygen"/>
    <property type="evidence" value="ECO:0007669"/>
    <property type="project" value="InterPro"/>
</dbReference>
<dbReference type="AlphaFoldDB" id="A0A0C2YDT4"/>
<dbReference type="GO" id="GO:0005506">
    <property type="term" value="F:iron ion binding"/>
    <property type="evidence" value="ECO:0007669"/>
    <property type="project" value="InterPro"/>
</dbReference>
<evidence type="ECO:0000313" key="16">
    <source>
        <dbReference type="EMBL" id="KIM47953.1"/>
    </source>
</evidence>
<dbReference type="InterPro" id="IPR017972">
    <property type="entry name" value="Cyt_P450_CS"/>
</dbReference>
<evidence type="ECO:0000256" key="3">
    <source>
        <dbReference type="ARBA" id="ARBA00004721"/>
    </source>
</evidence>
<feature type="transmembrane region" description="Helical" evidence="15">
    <location>
        <begin position="12"/>
        <end position="32"/>
    </location>
</feature>
<dbReference type="GO" id="GO:0004497">
    <property type="term" value="F:monooxygenase activity"/>
    <property type="evidence" value="ECO:0007669"/>
    <property type="project" value="UniProtKB-KW"/>
</dbReference>
<comment type="similarity">
    <text evidence="4 14">Belongs to the cytochrome P450 family.</text>
</comment>
<dbReference type="HOGENOM" id="CLU_001570_5_11_1"/>
<dbReference type="PRINTS" id="PR00385">
    <property type="entry name" value="P450"/>
</dbReference>
<evidence type="ECO:0000256" key="12">
    <source>
        <dbReference type="ARBA" id="ARBA00023136"/>
    </source>
</evidence>
<dbReference type="InterPro" id="IPR002401">
    <property type="entry name" value="Cyt_P450_E_grp-I"/>
</dbReference>
<dbReference type="CDD" id="cd11069">
    <property type="entry name" value="CYP_FUM15-like"/>
    <property type="match status" value="1"/>
</dbReference>
<keyword evidence="8 15" id="KW-1133">Transmembrane helix</keyword>
<evidence type="ECO:0000256" key="15">
    <source>
        <dbReference type="SAM" id="Phobius"/>
    </source>
</evidence>
<dbReference type="OrthoDB" id="1470350at2759"/>
<evidence type="ECO:0000256" key="8">
    <source>
        <dbReference type="ARBA" id="ARBA00022989"/>
    </source>
</evidence>